<proteinExistence type="predicted"/>
<dbReference type="EMBL" id="CAEZYR010000043">
    <property type="protein sequence ID" value="CAB4743648.1"/>
    <property type="molecule type" value="Genomic_DNA"/>
</dbReference>
<dbReference type="EMBL" id="CAFABA010000090">
    <property type="protein sequence ID" value="CAB4834186.1"/>
    <property type="molecule type" value="Genomic_DNA"/>
</dbReference>
<feature type="transmembrane region" description="Helical" evidence="1">
    <location>
        <begin position="6"/>
        <end position="24"/>
    </location>
</feature>
<gene>
    <name evidence="2" type="ORF">UFOPK2754_01353</name>
    <name evidence="3" type="ORF">UFOPK3139_02005</name>
    <name evidence="4" type="ORF">UFOPK3543_02705</name>
    <name evidence="5" type="ORF">UFOPK3967_01762</name>
</gene>
<dbReference type="EMBL" id="CAFBOS010000110">
    <property type="protein sequence ID" value="CAB5003150.1"/>
    <property type="molecule type" value="Genomic_DNA"/>
</dbReference>
<dbReference type="AlphaFoldDB" id="A0A6J7PC48"/>
<protein>
    <submittedName>
        <fullName evidence="5">Unannotated protein</fullName>
    </submittedName>
</protein>
<feature type="transmembrane region" description="Helical" evidence="1">
    <location>
        <begin position="66"/>
        <end position="85"/>
    </location>
</feature>
<dbReference type="InterPro" id="IPR019277">
    <property type="entry name" value="DUF2304"/>
</dbReference>
<evidence type="ECO:0000313" key="2">
    <source>
        <dbReference type="EMBL" id="CAB4743648.1"/>
    </source>
</evidence>
<sequence>MTWKLVVFVSAIAVINVAVVIEFVRRRKLGENFALLWIGVGLLGIVLSVARPLIDNVANDIGVRYGPTLIFTGAILFLLFVCMNLSMHISRLTERSEILAEEITFLRNRLDGEPRV</sequence>
<evidence type="ECO:0000313" key="3">
    <source>
        <dbReference type="EMBL" id="CAB4834186.1"/>
    </source>
</evidence>
<dbReference type="Pfam" id="PF10066">
    <property type="entry name" value="DUF2304"/>
    <property type="match status" value="1"/>
</dbReference>
<keyword evidence="1" id="KW-0472">Membrane</keyword>
<evidence type="ECO:0000313" key="5">
    <source>
        <dbReference type="EMBL" id="CAB5003150.1"/>
    </source>
</evidence>
<dbReference type="EMBL" id="CAFBMH010000147">
    <property type="protein sequence ID" value="CAB4931883.1"/>
    <property type="molecule type" value="Genomic_DNA"/>
</dbReference>
<evidence type="ECO:0000256" key="1">
    <source>
        <dbReference type="SAM" id="Phobius"/>
    </source>
</evidence>
<keyword evidence="1" id="KW-0812">Transmembrane</keyword>
<name>A0A6J7PC48_9ZZZZ</name>
<reference evidence="5" key="1">
    <citation type="submission" date="2020-05" db="EMBL/GenBank/DDBJ databases">
        <authorList>
            <person name="Chiriac C."/>
            <person name="Salcher M."/>
            <person name="Ghai R."/>
            <person name="Kavagutti S V."/>
        </authorList>
    </citation>
    <scope>NUCLEOTIDE SEQUENCE</scope>
</reference>
<evidence type="ECO:0000313" key="4">
    <source>
        <dbReference type="EMBL" id="CAB4931883.1"/>
    </source>
</evidence>
<keyword evidence="1" id="KW-1133">Transmembrane helix</keyword>
<feature type="transmembrane region" description="Helical" evidence="1">
    <location>
        <begin position="33"/>
        <end position="54"/>
    </location>
</feature>
<organism evidence="5">
    <name type="scientific">freshwater metagenome</name>
    <dbReference type="NCBI Taxonomy" id="449393"/>
    <lineage>
        <taxon>unclassified sequences</taxon>
        <taxon>metagenomes</taxon>
        <taxon>ecological metagenomes</taxon>
    </lineage>
</organism>
<accession>A0A6J7PC48</accession>